<evidence type="ECO:0000256" key="3">
    <source>
        <dbReference type="PROSITE-ProRule" id="PRU00175"/>
    </source>
</evidence>
<evidence type="ECO:0000256" key="2">
    <source>
        <dbReference type="ARBA" id="ARBA00022833"/>
    </source>
</evidence>
<dbReference type="Pfam" id="PF13920">
    <property type="entry name" value="zf-C3HC4_3"/>
    <property type="match status" value="1"/>
</dbReference>
<dbReference type="AlphaFoldDB" id="A0A183CEX4"/>
<reference evidence="5" key="1">
    <citation type="submission" date="2014-05" db="EMBL/GenBank/DDBJ databases">
        <title>The genome and life-stage specific transcriptomes of Globodera pallida elucidate key aspects of plant parasitism by a cyst nematode.</title>
        <authorList>
            <person name="Cotton J.A."/>
            <person name="Lilley C.J."/>
            <person name="Jones L.M."/>
            <person name="Kikuchi T."/>
            <person name="Reid A.J."/>
            <person name="Thorpe P."/>
            <person name="Tsai I.J."/>
            <person name="Beasley H."/>
            <person name="Blok V."/>
            <person name="Cock P.J.A."/>
            <person name="Van den Akker S.E."/>
            <person name="Holroyd N."/>
            <person name="Hunt M."/>
            <person name="Mantelin S."/>
            <person name="Naghra H."/>
            <person name="Pain A."/>
            <person name="Palomares-Rius J.E."/>
            <person name="Zarowiecki M."/>
            <person name="Berriman M."/>
            <person name="Jones J.T."/>
            <person name="Urwin P.E."/>
        </authorList>
    </citation>
    <scope>NUCLEOTIDE SEQUENCE [LARGE SCALE GENOMIC DNA]</scope>
    <source>
        <strain evidence="5">Lindley</strain>
    </source>
</reference>
<evidence type="ECO:0000256" key="1">
    <source>
        <dbReference type="ARBA" id="ARBA00022771"/>
    </source>
</evidence>
<keyword evidence="1 3" id="KW-0863">Zinc-finger</keyword>
<reference evidence="6" key="2">
    <citation type="submission" date="2016-06" db="UniProtKB">
        <authorList>
            <consortium name="WormBaseParasite"/>
        </authorList>
    </citation>
    <scope>IDENTIFICATION</scope>
</reference>
<accession>A0A183CEX4</accession>
<organism evidence="5 6">
    <name type="scientific">Globodera pallida</name>
    <name type="common">Potato cyst nematode worm</name>
    <name type="synonym">Heterodera pallida</name>
    <dbReference type="NCBI Taxonomy" id="36090"/>
    <lineage>
        <taxon>Eukaryota</taxon>
        <taxon>Metazoa</taxon>
        <taxon>Ecdysozoa</taxon>
        <taxon>Nematoda</taxon>
        <taxon>Chromadorea</taxon>
        <taxon>Rhabditida</taxon>
        <taxon>Tylenchina</taxon>
        <taxon>Tylenchomorpha</taxon>
        <taxon>Tylenchoidea</taxon>
        <taxon>Heteroderidae</taxon>
        <taxon>Heteroderinae</taxon>
        <taxon>Globodera</taxon>
    </lineage>
</organism>
<dbReference type="PROSITE" id="PS50089">
    <property type="entry name" value="ZF_RING_2"/>
    <property type="match status" value="1"/>
</dbReference>
<dbReference type="Gene3D" id="1.10.30.10">
    <property type="entry name" value="High mobility group box domain"/>
    <property type="match status" value="1"/>
</dbReference>
<dbReference type="InterPro" id="IPR009071">
    <property type="entry name" value="HMG_box_dom"/>
</dbReference>
<keyword evidence="2" id="KW-0862">Zinc</keyword>
<dbReference type="InterPro" id="IPR013083">
    <property type="entry name" value="Znf_RING/FYVE/PHD"/>
</dbReference>
<dbReference type="CDD" id="cd00084">
    <property type="entry name" value="HMG-box_SF"/>
    <property type="match status" value="1"/>
</dbReference>
<dbReference type="Gene3D" id="3.30.40.10">
    <property type="entry name" value="Zinc/RING finger domain, C3HC4 (zinc finger)"/>
    <property type="match status" value="1"/>
</dbReference>
<feature type="domain" description="RING-type" evidence="4">
    <location>
        <begin position="120"/>
        <end position="156"/>
    </location>
</feature>
<name>A0A183CEX4_GLOPA</name>
<dbReference type="InterPro" id="IPR001841">
    <property type="entry name" value="Znf_RING"/>
</dbReference>
<sequence length="232" mass="25994">MTGQSGRSTEMFKILSTNWKSLGENEKQKYSERAKKIGAELRDNFEKLTNRQQKVLAAHFSAHTSVPVHFSAGTLQCRNTSRDGHLSLLSPLHFLLEFIGRMRSSTAIGGHQQPDDVNACCVCQSVTEVVFLPCGHSSFCLKCSKKAKDPRCPVCRLNIFERHVYRLASPRCSTCPARFDCRRMDCMLLPCCCVVGCKQYTELAVQAGVDECPACGQQPVERILKVFVQQEQ</sequence>
<dbReference type="WBParaSite" id="GPLIN_001142900">
    <property type="protein sequence ID" value="GPLIN_001142900"/>
    <property type="gene ID" value="GPLIN_001142900"/>
</dbReference>
<dbReference type="Pfam" id="PF09011">
    <property type="entry name" value="HMG_box_2"/>
    <property type="match status" value="1"/>
</dbReference>
<protein>
    <submittedName>
        <fullName evidence="6">RING-type domain-containing protein</fullName>
    </submittedName>
</protein>
<dbReference type="SUPFAM" id="SSF57850">
    <property type="entry name" value="RING/U-box"/>
    <property type="match status" value="1"/>
</dbReference>
<dbReference type="Proteomes" id="UP000050741">
    <property type="component" value="Unassembled WGS sequence"/>
</dbReference>
<keyword evidence="1 3" id="KW-0479">Metal-binding</keyword>
<dbReference type="SUPFAM" id="SSF47095">
    <property type="entry name" value="HMG-box"/>
    <property type="match status" value="1"/>
</dbReference>
<dbReference type="GO" id="GO:0008270">
    <property type="term" value="F:zinc ion binding"/>
    <property type="evidence" value="ECO:0007669"/>
    <property type="project" value="UniProtKB-KW"/>
</dbReference>
<evidence type="ECO:0000259" key="4">
    <source>
        <dbReference type="PROSITE" id="PS50089"/>
    </source>
</evidence>
<dbReference type="InterPro" id="IPR036910">
    <property type="entry name" value="HMG_box_dom_sf"/>
</dbReference>
<proteinExistence type="predicted"/>
<evidence type="ECO:0000313" key="5">
    <source>
        <dbReference type="Proteomes" id="UP000050741"/>
    </source>
</evidence>
<keyword evidence="5" id="KW-1185">Reference proteome</keyword>
<dbReference type="SMART" id="SM00184">
    <property type="entry name" value="RING"/>
    <property type="match status" value="1"/>
</dbReference>
<evidence type="ECO:0000313" key="6">
    <source>
        <dbReference type="WBParaSite" id="GPLIN_001142900"/>
    </source>
</evidence>